<evidence type="ECO:0000256" key="1">
    <source>
        <dbReference type="SAM" id="MobiDB-lite"/>
    </source>
</evidence>
<dbReference type="InterPro" id="IPR025646">
    <property type="entry name" value="DUF4350"/>
</dbReference>
<accession>A0A852SUA1</accession>
<keyword evidence="5" id="KW-1185">Reference proteome</keyword>
<sequence>MSVAPPPAPARASADAAPGTGSEPADARTDAVSETPRLRTTLRRRLFWIAAIVLAVLGALFTVFSSASGIPDGERFSIGNAGASGSRAVAEVLRQQGVDVVEATTLDEARAAVDADGGRAGILFSDASGYLDADGRDAVRGIAEGGADLVLVEPGSDELESMTDGIANAGAAEDDASVAAGCTLPAAERAGTISQPSWAYRLLDAGEAGAAAAGTDTLTCFPAGGDSFAVLQQPAGDGTVTVLGAGDALTNGSVALQGNAALVLGLLGTHETLVWYQPGYEDFDGATPTLGELTPGWVTPVILVLLLTSVAAGIWRGRRFGPVVVENLPVTVRASETMEGRARLYARQSAHGRALDALRIGTIARLTVALNLPRYAPVVEVSRSVANSTGRRVDEVHDILVGAVPRSERELIEYSDRLLVLEQQVAANRPR</sequence>
<feature type="domain" description="DUF4350" evidence="3">
    <location>
        <begin position="80"/>
        <end position="267"/>
    </location>
</feature>
<proteinExistence type="predicted"/>
<feature type="region of interest" description="Disordered" evidence="1">
    <location>
        <begin position="1"/>
        <end position="33"/>
    </location>
</feature>
<evidence type="ECO:0000259" key="3">
    <source>
        <dbReference type="Pfam" id="PF14258"/>
    </source>
</evidence>
<keyword evidence="2" id="KW-1133">Transmembrane helix</keyword>
<name>A0A852SUA1_9MICO</name>
<dbReference type="Pfam" id="PF14258">
    <property type="entry name" value="DUF4350"/>
    <property type="match status" value="1"/>
</dbReference>
<feature type="transmembrane region" description="Helical" evidence="2">
    <location>
        <begin position="46"/>
        <end position="67"/>
    </location>
</feature>
<dbReference type="Proteomes" id="UP000549913">
    <property type="component" value="Unassembled WGS sequence"/>
</dbReference>
<dbReference type="RefSeq" id="WP_179549106.1">
    <property type="nucleotide sequence ID" value="NZ_BSEW01000002.1"/>
</dbReference>
<evidence type="ECO:0000256" key="2">
    <source>
        <dbReference type="SAM" id="Phobius"/>
    </source>
</evidence>
<reference evidence="4 5" key="1">
    <citation type="submission" date="2020-07" db="EMBL/GenBank/DDBJ databases">
        <title>Sequencing the genomes of 1000 actinobacteria strains.</title>
        <authorList>
            <person name="Klenk H.-P."/>
        </authorList>
    </citation>
    <scope>NUCLEOTIDE SEQUENCE [LARGE SCALE GENOMIC DNA]</scope>
    <source>
        <strain evidence="4 5">DSM 26474</strain>
    </source>
</reference>
<feature type="transmembrane region" description="Helical" evidence="2">
    <location>
        <begin position="297"/>
        <end position="315"/>
    </location>
</feature>
<organism evidence="4 5">
    <name type="scientific">Herbiconiux flava</name>
    <dbReference type="NCBI Taxonomy" id="881268"/>
    <lineage>
        <taxon>Bacteria</taxon>
        <taxon>Bacillati</taxon>
        <taxon>Actinomycetota</taxon>
        <taxon>Actinomycetes</taxon>
        <taxon>Micrococcales</taxon>
        <taxon>Microbacteriaceae</taxon>
        <taxon>Herbiconiux</taxon>
    </lineage>
</organism>
<protein>
    <recommendedName>
        <fullName evidence="3">DUF4350 domain-containing protein</fullName>
    </recommendedName>
</protein>
<keyword evidence="2" id="KW-0812">Transmembrane</keyword>
<keyword evidence="2" id="KW-0472">Membrane</keyword>
<evidence type="ECO:0000313" key="4">
    <source>
        <dbReference type="EMBL" id="NYD72322.1"/>
    </source>
</evidence>
<evidence type="ECO:0000313" key="5">
    <source>
        <dbReference type="Proteomes" id="UP000549913"/>
    </source>
</evidence>
<dbReference type="EMBL" id="JACCBM010000001">
    <property type="protein sequence ID" value="NYD72322.1"/>
    <property type="molecule type" value="Genomic_DNA"/>
</dbReference>
<comment type="caution">
    <text evidence="4">The sequence shown here is derived from an EMBL/GenBank/DDBJ whole genome shotgun (WGS) entry which is preliminary data.</text>
</comment>
<dbReference type="AlphaFoldDB" id="A0A852SUA1"/>
<gene>
    <name evidence="4" type="ORF">BJ984_003480</name>
</gene>